<name>A0A8X6Q6G4_NEPPI</name>
<dbReference type="Proteomes" id="UP000887013">
    <property type="component" value="Unassembled WGS sequence"/>
</dbReference>
<reference evidence="2" key="1">
    <citation type="submission" date="2020-08" db="EMBL/GenBank/DDBJ databases">
        <title>Multicomponent nature underlies the extraordinary mechanical properties of spider dragline silk.</title>
        <authorList>
            <person name="Kono N."/>
            <person name="Nakamura H."/>
            <person name="Mori M."/>
            <person name="Yoshida Y."/>
            <person name="Ohtoshi R."/>
            <person name="Malay A.D."/>
            <person name="Moran D.A.P."/>
            <person name="Tomita M."/>
            <person name="Numata K."/>
            <person name="Arakawa K."/>
        </authorList>
    </citation>
    <scope>NUCLEOTIDE SEQUENCE</scope>
</reference>
<keyword evidence="3" id="KW-1185">Reference proteome</keyword>
<gene>
    <name evidence="2" type="ORF">NPIL_146061</name>
</gene>
<accession>A0A8X6Q6G4</accession>
<evidence type="ECO:0000256" key="1">
    <source>
        <dbReference type="SAM" id="MobiDB-lite"/>
    </source>
</evidence>
<dbReference type="EMBL" id="BMAW01028585">
    <property type="protein sequence ID" value="GFU08152.1"/>
    <property type="molecule type" value="Genomic_DNA"/>
</dbReference>
<comment type="caution">
    <text evidence="2">The sequence shown here is derived from an EMBL/GenBank/DDBJ whole genome shotgun (WGS) entry which is preliminary data.</text>
</comment>
<feature type="region of interest" description="Disordered" evidence="1">
    <location>
        <begin position="56"/>
        <end position="81"/>
    </location>
</feature>
<evidence type="ECO:0000313" key="2">
    <source>
        <dbReference type="EMBL" id="GFU08152.1"/>
    </source>
</evidence>
<dbReference type="AlphaFoldDB" id="A0A8X6Q6G4"/>
<sequence length="121" mass="13685">MSKYVPLKDFVWSDNILTEQDILNLSDESDEGYILEVDLDYPSDLHIEYSDFLLAPENKPPQNRKEVTGYGRDTPTSRSTPQKNVFLTISLSCSETSIRRAIKSESLRSTFAIVKLPPGNS</sequence>
<organism evidence="2 3">
    <name type="scientific">Nephila pilipes</name>
    <name type="common">Giant wood spider</name>
    <name type="synonym">Nephila maculata</name>
    <dbReference type="NCBI Taxonomy" id="299642"/>
    <lineage>
        <taxon>Eukaryota</taxon>
        <taxon>Metazoa</taxon>
        <taxon>Ecdysozoa</taxon>
        <taxon>Arthropoda</taxon>
        <taxon>Chelicerata</taxon>
        <taxon>Arachnida</taxon>
        <taxon>Araneae</taxon>
        <taxon>Araneomorphae</taxon>
        <taxon>Entelegynae</taxon>
        <taxon>Araneoidea</taxon>
        <taxon>Nephilidae</taxon>
        <taxon>Nephila</taxon>
    </lineage>
</organism>
<evidence type="ECO:0000313" key="3">
    <source>
        <dbReference type="Proteomes" id="UP000887013"/>
    </source>
</evidence>
<protein>
    <submittedName>
        <fullName evidence="2">Uncharacterized protein</fullName>
    </submittedName>
</protein>
<proteinExistence type="predicted"/>